<dbReference type="InParanoid" id="A0A409XRM0"/>
<comment type="caution">
    <text evidence="1">The sequence shown here is derived from an EMBL/GenBank/DDBJ whole genome shotgun (WGS) entry which is preliminary data.</text>
</comment>
<proteinExistence type="predicted"/>
<evidence type="ECO:0000313" key="1">
    <source>
        <dbReference type="EMBL" id="PPQ93336.1"/>
    </source>
</evidence>
<dbReference type="AlphaFoldDB" id="A0A409XRM0"/>
<reference evidence="1 2" key="1">
    <citation type="journal article" date="2018" name="Evol. Lett.">
        <title>Horizontal gene cluster transfer increased hallucinogenic mushroom diversity.</title>
        <authorList>
            <person name="Reynolds H.T."/>
            <person name="Vijayakumar V."/>
            <person name="Gluck-Thaler E."/>
            <person name="Korotkin H.B."/>
            <person name="Matheny P.B."/>
            <person name="Slot J.C."/>
        </authorList>
    </citation>
    <scope>NUCLEOTIDE SEQUENCE [LARGE SCALE GENOMIC DNA]</scope>
    <source>
        <strain evidence="1 2">2631</strain>
    </source>
</reference>
<sequence>MKYAYKRLLTSLGILRAQSTKSQPHTVLTHPHLANYIEYGKPLDNTPYIPHLQTDATSEDWRTDCSVD</sequence>
<keyword evidence="2" id="KW-1185">Reference proteome</keyword>
<dbReference type="EMBL" id="NHYD01000787">
    <property type="protein sequence ID" value="PPQ93336.1"/>
    <property type="molecule type" value="Genomic_DNA"/>
</dbReference>
<protein>
    <submittedName>
        <fullName evidence="1">Uncharacterized protein</fullName>
    </submittedName>
</protein>
<organism evidence="1 2">
    <name type="scientific">Psilocybe cyanescens</name>
    <dbReference type="NCBI Taxonomy" id="93625"/>
    <lineage>
        <taxon>Eukaryota</taxon>
        <taxon>Fungi</taxon>
        <taxon>Dikarya</taxon>
        <taxon>Basidiomycota</taxon>
        <taxon>Agaricomycotina</taxon>
        <taxon>Agaricomycetes</taxon>
        <taxon>Agaricomycetidae</taxon>
        <taxon>Agaricales</taxon>
        <taxon>Agaricineae</taxon>
        <taxon>Strophariaceae</taxon>
        <taxon>Psilocybe</taxon>
    </lineage>
</organism>
<gene>
    <name evidence="1" type="ORF">CVT25_014465</name>
</gene>
<name>A0A409XRM0_PSICY</name>
<dbReference type="Proteomes" id="UP000283269">
    <property type="component" value="Unassembled WGS sequence"/>
</dbReference>
<evidence type="ECO:0000313" key="2">
    <source>
        <dbReference type="Proteomes" id="UP000283269"/>
    </source>
</evidence>
<accession>A0A409XRM0</accession>